<dbReference type="Proteomes" id="UP000217199">
    <property type="component" value="Unassembled WGS sequence"/>
</dbReference>
<reference evidence="2 3" key="1">
    <citation type="journal article" date="2017" name="Mol. Ecol.">
        <title>Comparative and population genomic landscape of Phellinus noxius: A hypervariable fungus causing root rot in trees.</title>
        <authorList>
            <person name="Chung C.L."/>
            <person name="Lee T.J."/>
            <person name="Akiba M."/>
            <person name="Lee H.H."/>
            <person name="Kuo T.H."/>
            <person name="Liu D."/>
            <person name="Ke H.M."/>
            <person name="Yokoi T."/>
            <person name="Roa M.B."/>
            <person name="Lu M.J."/>
            <person name="Chang Y.Y."/>
            <person name="Ann P.J."/>
            <person name="Tsai J.N."/>
            <person name="Chen C.Y."/>
            <person name="Tzean S.S."/>
            <person name="Ota Y."/>
            <person name="Hattori T."/>
            <person name="Sahashi N."/>
            <person name="Liou R.F."/>
            <person name="Kikuchi T."/>
            <person name="Tsai I.J."/>
        </authorList>
    </citation>
    <scope>NUCLEOTIDE SEQUENCE [LARGE SCALE GENOMIC DNA]</scope>
    <source>
        <strain evidence="2 3">FFPRI411160</strain>
    </source>
</reference>
<dbReference type="Pfam" id="PF20236">
    <property type="entry name" value="DUF6593"/>
    <property type="match status" value="1"/>
</dbReference>
<keyword evidence="3" id="KW-1185">Reference proteome</keyword>
<proteinExistence type="predicted"/>
<feature type="domain" description="DUF6593" evidence="1">
    <location>
        <begin position="26"/>
        <end position="195"/>
    </location>
</feature>
<evidence type="ECO:0000313" key="3">
    <source>
        <dbReference type="Proteomes" id="UP000217199"/>
    </source>
</evidence>
<gene>
    <name evidence="2" type="ORF">PNOK_0529900</name>
</gene>
<sequence>MDCASASTITLVDRSEYPTTLIFSEDNPTDTTITLNGRLFYIVKTRIEIVKKLAREDLQITTDITTASGELVASFEWHSITSDIITWPARGIQREKASRWLKKNFMPFSRNAKFRYVDGRTYRWDKEGHRSQLRLLDEEGSIIAYFERAQPYVNHVPGFNYNPVPKPSQLHLSQQADLMREDVLLSFISLERDIRGAERMESFVATGQAAEGSNNIFISSNYA</sequence>
<protein>
    <recommendedName>
        <fullName evidence="1">DUF6593 domain-containing protein</fullName>
    </recommendedName>
</protein>
<evidence type="ECO:0000313" key="2">
    <source>
        <dbReference type="EMBL" id="PAV18457.1"/>
    </source>
</evidence>
<organism evidence="2 3">
    <name type="scientific">Pyrrhoderma noxium</name>
    <dbReference type="NCBI Taxonomy" id="2282107"/>
    <lineage>
        <taxon>Eukaryota</taxon>
        <taxon>Fungi</taxon>
        <taxon>Dikarya</taxon>
        <taxon>Basidiomycota</taxon>
        <taxon>Agaricomycotina</taxon>
        <taxon>Agaricomycetes</taxon>
        <taxon>Hymenochaetales</taxon>
        <taxon>Hymenochaetaceae</taxon>
        <taxon>Pyrrhoderma</taxon>
    </lineage>
</organism>
<accession>A0A286UFU9</accession>
<dbReference type="InterPro" id="IPR046528">
    <property type="entry name" value="DUF6593"/>
</dbReference>
<dbReference type="OrthoDB" id="3256331at2759"/>
<dbReference type="EMBL" id="NBII01000005">
    <property type="protein sequence ID" value="PAV18457.1"/>
    <property type="molecule type" value="Genomic_DNA"/>
</dbReference>
<comment type="caution">
    <text evidence="2">The sequence shown here is derived from an EMBL/GenBank/DDBJ whole genome shotgun (WGS) entry which is preliminary data.</text>
</comment>
<dbReference type="AlphaFoldDB" id="A0A286UFU9"/>
<name>A0A286UFU9_9AGAM</name>
<evidence type="ECO:0000259" key="1">
    <source>
        <dbReference type="Pfam" id="PF20236"/>
    </source>
</evidence>
<dbReference type="InParanoid" id="A0A286UFU9"/>